<gene>
    <name evidence="3" type="primary">SIX5</name>
    <name evidence="3" type="ORF">g.9754</name>
</gene>
<sequence>MRCVILIFVVVVSTAAGHRYGTLPTSASYALPASVTSAAAASRASSVGTTTATSPSSIKESSTTIATAESIGISESAAAGESGAITTTQAAPTTIPAAAPASSTAKVEEAVSETLTELPIASPPTALLPPDSDTDTPQRRVITYDQRQEGQYNIRADLENFMIVLIPPSPSEGLDLLDLLSSVRRSSLRSKSKRKHFTNGAGNTKYRHPLKSSATLPASLQYVGRQPSPNPLDGSRGYLTAPQFAPSPFDAFIGSHVSPSSVLSTLGASSNRLSDFIEGRTTSRFDIAANEDNADLQPDRPVDVLPPPYPLAYQHLIKPYHLEAEPTVIQALPPPELNSAPARISGNYLDSYNQLLAPGLSAGHNAAAGDVATISTTTTTATAIPNDNGAGYYRISRAIRGDSFLDSNRVNSPNSIHHGSIDLQPLYRADHSLGATYLYPPIDTPRLYFNPESSGKSYEAPHDAVDRSQILDDVEDNARVGELYVPPRELKDDIEWEQFFDTMVKEANDSLCMPGQRRDSYGICRQVEGY</sequence>
<keyword evidence="3" id="KW-0371">Homeobox</keyword>
<reference evidence="3" key="2">
    <citation type="journal article" date="2015" name="Gigascience">
        <title>Reconstructing a comprehensive transcriptome assembly of a white-pupal translocated strain of the pest fruit fly Bactrocera cucurbitae.</title>
        <authorList>
            <person name="Sim S.B."/>
            <person name="Calla B."/>
            <person name="Hall B."/>
            <person name="DeRego T."/>
            <person name="Geib S.M."/>
        </authorList>
    </citation>
    <scope>NUCLEOTIDE SEQUENCE</scope>
</reference>
<feature type="region of interest" description="Disordered" evidence="1">
    <location>
        <begin position="42"/>
        <end position="63"/>
    </location>
</feature>
<feature type="signal peptide" evidence="2">
    <location>
        <begin position="1"/>
        <end position="17"/>
    </location>
</feature>
<keyword evidence="2" id="KW-0732">Signal</keyword>
<evidence type="ECO:0000256" key="1">
    <source>
        <dbReference type="SAM" id="MobiDB-lite"/>
    </source>
</evidence>
<dbReference type="AlphaFoldDB" id="A0A0A1XET6"/>
<feature type="compositionally biased region" description="Low complexity" evidence="1">
    <location>
        <begin position="42"/>
        <end position="57"/>
    </location>
</feature>
<proteinExistence type="predicted"/>
<keyword evidence="3" id="KW-0238">DNA-binding</keyword>
<feature type="compositionally biased region" description="Low complexity" evidence="1">
    <location>
        <begin position="77"/>
        <end position="105"/>
    </location>
</feature>
<reference evidence="3" key="1">
    <citation type="submission" date="2014-11" db="EMBL/GenBank/DDBJ databases">
        <authorList>
            <person name="Geib S."/>
        </authorList>
    </citation>
    <scope>NUCLEOTIDE SEQUENCE</scope>
</reference>
<feature type="region of interest" description="Disordered" evidence="1">
    <location>
        <begin position="77"/>
        <end position="138"/>
    </location>
</feature>
<dbReference type="EMBL" id="GBXI01004827">
    <property type="protein sequence ID" value="JAD09465.1"/>
    <property type="molecule type" value="Transcribed_RNA"/>
</dbReference>
<name>A0A0A1XET6_ZEUCU</name>
<dbReference type="GO" id="GO:0003677">
    <property type="term" value="F:DNA binding"/>
    <property type="evidence" value="ECO:0007669"/>
    <property type="project" value="UniProtKB-KW"/>
</dbReference>
<protein>
    <submittedName>
        <fullName evidence="3">Homeobox protein SIX5</fullName>
    </submittedName>
</protein>
<organism evidence="3">
    <name type="scientific">Zeugodacus cucurbitae</name>
    <name type="common">Melon fruit fly</name>
    <name type="synonym">Bactrocera cucurbitae</name>
    <dbReference type="NCBI Taxonomy" id="28588"/>
    <lineage>
        <taxon>Eukaryota</taxon>
        <taxon>Metazoa</taxon>
        <taxon>Ecdysozoa</taxon>
        <taxon>Arthropoda</taxon>
        <taxon>Hexapoda</taxon>
        <taxon>Insecta</taxon>
        <taxon>Pterygota</taxon>
        <taxon>Neoptera</taxon>
        <taxon>Endopterygota</taxon>
        <taxon>Diptera</taxon>
        <taxon>Brachycera</taxon>
        <taxon>Muscomorpha</taxon>
        <taxon>Tephritoidea</taxon>
        <taxon>Tephritidae</taxon>
        <taxon>Zeugodacus</taxon>
        <taxon>Zeugodacus</taxon>
    </lineage>
</organism>
<evidence type="ECO:0000313" key="3">
    <source>
        <dbReference type="EMBL" id="JAD09465.1"/>
    </source>
</evidence>
<accession>A0A0A1XET6</accession>
<feature type="chain" id="PRO_5001983555" evidence="2">
    <location>
        <begin position="18"/>
        <end position="530"/>
    </location>
</feature>
<feature type="region of interest" description="Disordered" evidence="1">
    <location>
        <begin position="190"/>
        <end position="209"/>
    </location>
</feature>
<evidence type="ECO:0000256" key="2">
    <source>
        <dbReference type="SAM" id="SignalP"/>
    </source>
</evidence>